<comment type="caution">
    <text evidence="1">The sequence shown here is derived from an EMBL/GenBank/DDBJ whole genome shotgun (WGS) entry which is preliminary data.</text>
</comment>
<organism evidence="1 2">
    <name type="scientific">Bifidobacterium breve DSM 20213 = JCM 1192</name>
    <dbReference type="NCBI Taxonomy" id="518634"/>
    <lineage>
        <taxon>Bacteria</taxon>
        <taxon>Bacillati</taxon>
        <taxon>Actinomycetota</taxon>
        <taxon>Actinomycetes</taxon>
        <taxon>Bifidobacteriales</taxon>
        <taxon>Bifidobacteriaceae</taxon>
        <taxon>Bifidobacterium</taxon>
    </lineage>
</organism>
<gene>
    <name evidence="1" type="ORF">BIFBRE_03430</name>
</gene>
<dbReference type="Proteomes" id="UP000003191">
    <property type="component" value="Unassembled WGS sequence"/>
</dbReference>
<accession>D4BMY4</accession>
<sequence length="67" mass="7081">METCVGLAISPLACLSNDSGHTAAMSTMYRVNGNDNIIVFVTIVTASAKTLNSTRLDNVMNGVMMIT</sequence>
<name>D4BMY4_BIFBR</name>
<dbReference type="EMBL" id="ACCG02000009">
    <property type="protein sequence ID" value="EFE89020.1"/>
    <property type="molecule type" value="Genomic_DNA"/>
</dbReference>
<keyword evidence="2" id="KW-1185">Reference proteome</keyword>
<dbReference type="HOGENOM" id="CLU_2803841_0_0_11"/>
<reference evidence="1 2" key="1">
    <citation type="submission" date="2010-02" db="EMBL/GenBank/DDBJ databases">
        <authorList>
            <person name="Weinstock G."/>
            <person name="Sodergren E."/>
            <person name="Clifton S."/>
            <person name="Fulton L."/>
            <person name="Fulton B."/>
            <person name="Courtney L."/>
            <person name="Fronick C."/>
            <person name="Harrison M."/>
            <person name="Strong C."/>
            <person name="Farmer C."/>
            <person name="Delahaunty K."/>
            <person name="Markovic C."/>
            <person name="Hall O."/>
            <person name="Minx P."/>
            <person name="Tomlinson C."/>
            <person name="Mitreva M."/>
            <person name="Nelson J."/>
            <person name="Hou S."/>
            <person name="Wollam A."/>
            <person name="Pepin K.H."/>
            <person name="Johnson M."/>
            <person name="Bhonagiri V."/>
            <person name="Zhang X."/>
            <person name="Suruliraj S."/>
            <person name="Warren W."/>
            <person name="Chinwalla A."/>
            <person name="Mardis E.R."/>
            <person name="Wilson R.K."/>
        </authorList>
    </citation>
    <scope>NUCLEOTIDE SEQUENCE [LARGE SCALE GENOMIC DNA]</scope>
    <source>
        <strain evidence="1 2">DSM 20213</strain>
    </source>
</reference>
<evidence type="ECO:0000313" key="2">
    <source>
        <dbReference type="Proteomes" id="UP000003191"/>
    </source>
</evidence>
<evidence type="ECO:0000313" key="1">
    <source>
        <dbReference type="EMBL" id="EFE89020.1"/>
    </source>
</evidence>
<proteinExistence type="predicted"/>
<protein>
    <submittedName>
        <fullName evidence="1">Uncharacterized protein</fullName>
    </submittedName>
</protein>
<dbReference type="AlphaFoldDB" id="D4BMY4"/>